<keyword evidence="3" id="KW-1185">Reference proteome</keyword>
<protein>
    <submittedName>
        <fullName evidence="2">DUF885 domain-containing protein</fullName>
    </submittedName>
</protein>
<comment type="caution">
    <text evidence="2">The sequence shown here is derived from an EMBL/GenBank/DDBJ whole genome shotgun (WGS) entry which is preliminary data.</text>
</comment>
<sequence>MRAAEAVGDYVSLALRLDALLPGAADFPGPRPAVGKATPAAVVADAGRLAAALPDTGLGPERERFLRAQLLAVEWTARRLAGQRVPFDLEVAASYEVRISLGTEDVYRRIHSELAELLPGRGPLAGRMQAHSAHDEVPVARLVPAVHAISAALRERTRAVVSLPDDEHVEYQVVPDAPWIALHQYLGGYRSLVTLNAGARLRRAQLVHLVAHEAYPGHHTERCRREARPVAAGWDEHRVMLAVSPQGTLAEGAAELGLHALVGPRWGRFAATVLDGVLPGFDGEHAERVHAATAGLARVRQDASVMVHGQGVRADDVLAHLRRWALLDDTRAARVLRFLRHPLWRAYPATYVEGGELLRRWWELDPRPARFVRLLDEPLTPAAVRAELTSGGSSGPVPRERPLTATAPH</sequence>
<proteinExistence type="predicted"/>
<evidence type="ECO:0000313" key="3">
    <source>
        <dbReference type="Proteomes" id="UP001597145"/>
    </source>
</evidence>
<feature type="region of interest" description="Disordered" evidence="1">
    <location>
        <begin position="386"/>
        <end position="409"/>
    </location>
</feature>
<dbReference type="RefSeq" id="WP_343985065.1">
    <property type="nucleotide sequence ID" value="NZ_BAAAJG010000026.1"/>
</dbReference>
<evidence type="ECO:0000256" key="1">
    <source>
        <dbReference type="SAM" id="MobiDB-lite"/>
    </source>
</evidence>
<reference evidence="3" key="1">
    <citation type="journal article" date="2019" name="Int. J. Syst. Evol. Microbiol.">
        <title>The Global Catalogue of Microorganisms (GCM) 10K type strain sequencing project: providing services to taxonomists for standard genome sequencing and annotation.</title>
        <authorList>
            <consortium name="The Broad Institute Genomics Platform"/>
            <consortium name="The Broad Institute Genome Sequencing Center for Infectious Disease"/>
            <person name="Wu L."/>
            <person name="Ma J."/>
        </authorList>
    </citation>
    <scope>NUCLEOTIDE SEQUENCE [LARGE SCALE GENOMIC DNA]</scope>
    <source>
        <strain evidence="3">JCM 12165</strain>
    </source>
</reference>
<dbReference type="EMBL" id="JBHUCP010000025">
    <property type="protein sequence ID" value="MFD1533277.1"/>
    <property type="molecule type" value="Genomic_DNA"/>
</dbReference>
<accession>A0ABW4FSJ5</accession>
<name>A0ABW4FSJ5_9PSEU</name>
<organism evidence="2 3">
    <name type="scientific">Pseudonocardia aurantiaca</name>
    <dbReference type="NCBI Taxonomy" id="75290"/>
    <lineage>
        <taxon>Bacteria</taxon>
        <taxon>Bacillati</taxon>
        <taxon>Actinomycetota</taxon>
        <taxon>Actinomycetes</taxon>
        <taxon>Pseudonocardiales</taxon>
        <taxon>Pseudonocardiaceae</taxon>
        <taxon>Pseudonocardia</taxon>
    </lineage>
</organism>
<gene>
    <name evidence="2" type="ORF">ACFSCY_28020</name>
</gene>
<dbReference type="Proteomes" id="UP001597145">
    <property type="component" value="Unassembled WGS sequence"/>
</dbReference>
<evidence type="ECO:0000313" key="2">
    <source>
        <dbReference type="EMBL" id="MFD1533277.1"/>
    </source>
</evidence>